<comment type="caution">
    <text evidence="3">Lacks conserved residue(s) required for the propagation of feature annotation.</text>
</comment>
<evidence type="ECO:0000313" key="6">
    <source>
        <dbReference type="Proteomes" id="UP000677054"/>
    </source>
</evidence>
<dbReference type="PANTHER" id="PTHR24261:SF7">
    <property type="entry name" value="KRINGLE DOMAIN-CONTAINING PROTEIN"/>
    <property type="match status" value="1"/>
</dbReference>
<reference evidence="5" key="1">
    <citation type="submission" date="2020-11" db="EMBL/GenBank/DDBJ databases">
        <authorList>
            <person name="Tran Van P."/>
        </authorList>
    </citation>
    <scope>NUCLEOTIDE SEQUENCE</scope>
</reference>
<dbReference type="PANTHER" id="PTHR24261">
    <property type="entry name" value="PLASMINOGEN-RELATED"/>
    <property type="match status" value="1"/>
</dbReference>
<protein>
    <recommendedName>
        <fullName evidence="4">Kringle domain-containing protein</fullName>
    </recommendedName>
</protein>
<dbReference type="SMART" id="SM00130">
    <property type="entry name" value="KR"/>
    <property type="match status" value="2"/>
</dbReference>
<dbReference type="InterPro" id="IPR038178">
    <property type="entry name" value="Kringle_sf"/>
</dbReference>
<name>A0A7R9FQ80_9CRUS</name>
<dbReference type="Gene3D" id="2.40.20.10">
    <property type="entry name" value="Plasminogen Kringle 4"/>
    <property type="match status" value="2"/>
</dbReference>
<feature type="disulfide bond" evidence="3">
    <location>
        <begin position="146"/>
        <end position="169"/>
    </location>
</feature>
<dbReference type="InterPro" id="IPR000001">
    <property type="entry name" value="Kringle"/>
</dbReference>
<dbReference type="Proteomes" id="UP000677054">
    <property type="component" value="Unassembled WGS sequence"/>
</dbReference>
<organism evidence="5">
    <name type="scientific">Darwinula stevensoni</name>
    <dbReference type="NCBI Taxonomy" id="69355"/>
    <lineage>
        <taxon>Eukaryota</taxon>
        <taxon>Metazoa</taxon>
        <taxon>Ecdysozoa</taxon>
        <taxon>Arthropoda</taxon>
        <taxon>Crustacea</taxon>
        <taxon>Oligostraca</taxon>
        <taxon>Ostracoda</taxon>
        <taxon>Podocopa</taxon>
        <taxon>Podocopida</taxon>
        <taxon>Darwinulocopina</taxon>
        <taxon>Darwinuloidea</taxon>
        <taxon>Darwinulidae</taxon>
        <taxon>Darwinula</taxon>
    </lineage>
</organism>
<evidence type="ECO:0000256" key="3">
    <source>
        <dbReference type="PROSITE-ProRule" id="PRU00121"/>
    </source>
</evidence>
<dbReference type="PROSITE" id="PS00021">
    <property type="entry name" value="KRINGLE_1"/>
    <property type="match status" value="2"/>
</dbReference>
<feature type="domain" description="Kringle" evidence="4">
    <location>
        <begin position="92"/>
        <end position="174"/>
    </location>
</feature>
<gene>
    <name evidence="5" type="ORF">DSTB1V02_LOCUS10793</name>
</gene>
<keyword evidence="2 3" id="KW-1015">Disulfide bond</keyword>
<dbReference type="InterPro" id="IPR050759">
    <property type="entry name" value="Serine_protease_kringle"/>
</dbReference>
<keyword evidence="1 3" id="KW-0420">Kringle</keyword>
<dbReference type="Pfam" id="PF00051">
    <property type="entry name" value="Kringle"/>
    <property type="match status" value="2"/>
</dbReference>
<feature type="non-terminal residue" evidence="5">
    <location>
        <position position="1"/>
    </location>
</feature>
<dbReference type="EMBL" id="CAJPEV010003225">
    <property type="protein sequence ID" value="CAG0899259.1"/>
    <property type="molecule type" value="Genomic_DNA"/>
</dbReference>
<dbReference type="PROSITE" id="PS50070">
    <property type="entry name" value="KRINGLE_2"/>
    <property type="match status" value="2"/>
</dbReference>
<dbReference type="InterPro" id="IPR013806">
    <property type="entry name" value="Kringle-like"/>
</dbReference>
<feature type="domain" description="Kringle" evidence="4">
    <location>
        <begin position="9"/>
        <end position="72"/>
    </location>
</feature>
<evidence type="ECO:0000256" key="2">
    <source>
        <dbReference type="ARBA" id="ARBA00023157"/>
    </source>
</evidence>
<accession>A0A7R9FQ80</accession>
<sequence>ALECKITQDGSEYAGSVDEAVDGEKCEPWLAMTPDRNSALQYLLMFPDVELDSRHNYCRNPDKISVGPWCKTKQLKKNLKIGEGKSGMPTDGNGTEYMGTMKKTATGKNCLRWDSQPYGKLDDFKPDLTYEGHFLRNNPSAERNFCRNPTSKERPWCFVDDAATKWEFCDIPLCPNHP</sequence>
<dbReference type="AlphaFoldDB" id="A0A7R9FQ80"/>
<dbReference type="CDD" id="cd00108">
    <property type="entry name" value="KR"/>
    <property type="match status" value="1"/>
</dbReference>
<keyword evidence="6" id="KW-1185">Reference proteome</keyword>
<evidence type="ECO:0000313" key="5">
    <source>
        <dbReference type="EMBL" id="CAD7251025.1"/>
    </source>
</evidence>
<dbReference type="OrthoDB" id="2431000at2759"/>
<evidence type="ECO:0000259" key="4">
    <source>
        <dbReference type="PROSITE" id="PS50070"/>
    </source>
</evidence>
<dbReference type="InterPro" id="IPR018056">
    <property type="entry name" value="Kringle_CS"/>
</dbReference>
<dbReference type="SUPFAM" id="SSF57440">
    <property type="entry name" value="Kringle-like"/>
    <property type="match status" value="2"/>
</dbReference>
<evidence type="ECO:0000256" key="1">
    <source>
        <dbReference type="ARBA" id="ARBA00022572"/>
    </source>
</evidence>
<dbReference type="EMBL" id="LR902742">
    <property type="protein sequence ID" value="CAD7251025.1"/>
    <property type="molecule type" value="Genomic_DNA"/>
</dbReference>
<dbReference type="PRINTS" id="PR00018">
    <property type="entry name" value="KRINGLE"/>
</dbReference>
<proteinExistence type="predicted"/>